<dbReference type="InterPro" id="IPR036551">
    <property type="entry name" value="Flavin_trans-like"/>
</dbReference>
<evidence type="ECO:0000259" key="1">
    <source>
        <dbReference type="Pfam" id="PF02441"/>
    </source>
</evidence>
<evidence type="ECO:0000313" key="2">
    <source>
        <dbReference type="EMBL" id="KAJ3616533.1"/>
    </source>
</evidence>
<name>A0AA38HIT9_9CUCU</name>
<evidence type="ECO:0000313" key="3">
    <source>
        <dbReference type="Proteomes" id="UP001168821"/>
    </source>
</evidence>
<feature type="domain" description="Flavoprotein" evidence="1">
    <location>
        <begin position="13"/>
        <end position="64"/>
    </location>
</feature>
<accession>A0AA38HIT9</accession>
<reference evidence="2" key="1">
    <citation type="journal article" date="2023" name="G3 (Bethesda)">
        <title>Whole genome assemblies of Zophobas morio and Tenebrio molitor.</title>
        <authorList>
            <person name="Kaur S."/>
            <person name="Stinson S.A."/>
            <person name="diCenzo G.C."/>
        </authorList>
    </citation>
    <scope>NUCLEOTIDE SEQUENCE</scope>
    <source>
        <strain evidence="2">QUZm001</strain>
    </source>
</reference>
<dbReference type="InterPro" id="IPR003382">
    <property type="entry name" value="Flavoprotein"/>
</dbReference>
<dbReference type="Pfam" id="PF02441">
    <property type="entry name" value="Flavoprotein"/>
    <property type="match status" value="1"/>
</dbReference>
<dbReference type="Gene3D" id="3.40.50.1950">
    <property type="entry name" value="Flavin prenyltransferase-like"/>
    <property type="match status" value="1"/>
</dbReference>
<gene>
    <name evidence="2" type="ORF">Zmor_011850</name>
</gene>
<keyword evidence="3" id="KW-1185">Reference proteome</keyword>
<protein>
    <recommendedName>
        <fullName evidence="1">Flavoprotein domain-containing protein</fullName>
    </recommendedName>
</protein>
<dbReference type="GO" id="GO:0003824">
    <property type="term" value="F:catalytic activity"/>
    <property type="evidence" value="ECO:0007669"/>
    <property type="project" value="InterPro"/>
</dbReference>
<dbReference type="AlphaFoldDB" id="A0AA38HIT9"/>
<organism evidence="2 3">
    <name type="scientific">Zophobas morio</name>
    <dbReference type="NCBI Taxonomy" id="2755281"/>
    <lineage>
        <taxon>Eukaryota</taxon>
        <taxon>Metazoa</taxon>
        <taxon>Ecdysozoa</taxon>
        <taxon>Arthropoda</taxon>
        <taxon>Hexapoda</taxon>
        <taxon>Insecta</taxon>
        <taxon>Pterygota</taxon>
        <taxon>Neoptera</taxon>
        <taxon>Endopterygota</taxon>
        <taxon>Coleoptera</taxon>
        <taxon>Polyphaga</taxon>
        <taxon>Cucujiformia</taxon>
        <taxon>Tenebrionidae</taxon>
        <taxon>Zophobas</taxon>
    </lineage>
</organism>
<dbReference type="Proteomes" id="UP001168821">
    <property type="component" value="Unassembled WGS sequence"/>
</dbReference>
<dbReference type="SUPFAM" id="SSF52507">
    <property type="entry name" value="Homo-oligomeric flavin-containing Cys decarboxylases, HFCD"/>
    <property type="match status" value="1"/>
</dbReference>
<comment type="caution">
    <text evidence="2">The sequence shown here is derived from an EMBL/GenBank/DDBJ whole genome shotgun (WGS) entry which is preliminary data.</text>
</comment>
<proteinExistence type="predicted"/>
<sequence length="108" mass="11913">MFDDAPYQPGDEVEHIAFSTNIDLNVVYPTTFDVIGKVANGLANDLATTILAISGSHVKTLIFPGYHTRFDANPFLKRNKDIIYKTNPLMKVYDTIYGVFPDGEVGTG</sequence>
<dbReference type="EMBL" id="JALNTZ010003321">
    <property type="protein sequence ID" value="KAJ3616533.1"/>
    <property type="molecule type" value="Genomic_DNA"/>
</dbReference>